<feature type="domain" description="Chitin-binding type-3" evidence="4">
    <location>
        <begin position="479"/>
        <end position="527"/>
    </location>
</feature>
<dbReference type="InterPro" id="IPR052750">
    <property type="entry name" value="GH18_Chitinase"/>
</dbReference>
<name>A0A853CV14_9MICO</name>
<feature type="region of interest" description="Disordered" evidence="2">
    <location>
        <begin position="1"/>
        <end position="31"/>
    </location>
</feature>
<protein>
    <submittedName>
        <fullName evidence="5">Chitinase</fullName>
        <ecNumber evidence="5">3.2.1.14</ecNumber>
    </submittedName>
</protein>
<dbReference type="GO" id="GO:0030246">
    <property type="term" value="F:carbohydrate binding"/>
    <property type="evidence" value="ECO:0007669"/>
    <property type="project" value="InterPro"/>
</dbReference>
<dbReference type="CDD" id="cd06543">
    <property type="entry name" value="GH18_PF-ChiA-like"/>
    <property type="match status" value="1"/>
</dbReference>
<dbReference type="Gene3D" id="2.10.10.20">
    <property type="entry name" value="Carbohydrate-binding module superfamily 5/12"/>
    <property type="match status" value="2"/>
</dbReference>
<proteinExistence type="predicted"/>
<dbReference type="SUPFAM" id="SSF51055">
    <property type="entry name" value="Carbohydrate binding domain"/>
    <property type="match status" value="2"/>
</dbReference>
<evidence type="ECO:0000259" key="4">
    <source>
        <dbReference type="SMART" id="SM00495"/>
    </source>
</evidence>
<dbReference type="InterPro" id="IPR017853">
    <property type="entry name" value="GH"/>
</dbReference>
<dbReference type="SMART" id="SM00495">
    <property type="entry name" value="ChtBD3"/>
    <property type="match status" value="2"/>
</dbReference>
<dbReference type="EC" id="3.2.1.14" evidence="5"/>
<gene>
    <name evidence="5" type="ORF">HNR13_003213</name>
</gene>
<dbReference type="AlphaFoldDB" id="A0A853CV14"/>
<dbReference type="InterPro" id="IPR003610">
    <property type="entry name" value="CBM5/12"/>
</dbReference>
<dbReference type="SUPFAM" id="SSF51445">
    <property type="entry name" value="(Trans)glycosidases"/>
    <property type="match status" value="1"/>
</dbReference>
<feature type="compositionally biased region" description="Low complexity" evidence="2">
    <location>
        <begin position="9"/>
        <end position="18"/>
    </location>
</feature>
<dbReference type="PANTHER" id="PTHR42976">
    <property type="entry name" value="BIFUNCTIONAL CHITINASE/LYSOZYME-RELATED"/>
    <property type="match status" value="1"/>
</dbReference>
<evidence type="ECO:0000256" key="2">
    <source>
        <dbReference type="SAM" id="MobiDB-lite"/>
    </source>
</evidence>
<dbReference type="GO" id="GO:0008843">
    <property type="term" value="F:endochitinase activity"/>
    <property type="evidence" value="ECO:0007669"/>
    <property type="project" value="UniProtKB-EC"/>
</dbReference>
<dbReference type="PANTHER" id="PTHR42976:SF1">
    <property type="entry name" value="GH18 DOMAIN-CONTAINING PROTEIN-RELATED"/>
    <property type="match status" value="1"/>
</dbReference>
<comment type="caution">
    <text evidence="5">The sequence shown here is derived from an EMBL/GenBank/DDBJ whole genome shotgun (WGS) entry which is preliminary data.</text>
</comment>
<evidence type="ECO:0000256" key="3">
    <source>
        <dbReference type="SAM" id="Phobius"/>
    </source>
</evidence>
<dbReference type="RefSeq" id="WP_179607385.1">
    <property type="nucleotide sequence ID" value="NZ_BAABEH010000001.1"/>
</dbReference>
<keyword evidence="3" id="KW-1133">Transmembrane helix</keyword>
<reference evidence="5 6" key="1">
    <citation type="submission" date="2020-07" db="EMBL/GenBank/DDBJ databases">
        <title>Sequencing the genomes of 1000 actinobacteria strains.</title>
        <authorList>
            <person name="Klenk H.-P."/>
        </authorList>
    </citation>
    <scope>NUCLEOTIDE SEQUENCE [LARGE SCALE GENOMIC DNA]</scope>
    <source>
        <strain evidence="5 6">DSM 15165</strain>
    </source>
</reference>
<dbReference type="InterPro" id="IPR036573">
    <property type="entry name" value="CBM_sf_5/12"/>
</dbReference>
<dbReference type="EMBL" id="JACCFL010000001">
    <property type="protein sequence ID" value="NYJ24926.1"/>
    <property type="molecule type" value="Genomic_DNA"/>
</dbReference>
<evidence type="ECO:0000256" key="1">
    <source>
        <dbReference type="ARBA" id="ARBA00022801"/>
    </source>
</evidence>
<keyword evidence="3" id="KW-0472">Membrane</keyword>
<evidence type="ECO:0000313" key="5">
    <source>
        <dbReference type="EMBL" id="NYJ24926.1"/>
    </source>
</evidence>
<sequence length="543" mass="57567">MSRKDRKAASAQAAQAAATDRLQAPESDSGRRLSPWRVIGAALVAVVVVSAGVVGFQWWSARASVDVKPWFASFVDVTATPKYGFENLGATSTKDAVLSFIVSDQTNPCTPSWGGAYTMDQARGSLDLDRRIARLQQQGGTVAVSFGGQRNEELAVGCTDPTELKNAYAAVVDRYKVGTVDLDLEGDGLVNADATARRATAIHDLQQERRASGKNLAVWLTLPVSPTGLTLDGTNAVAAMLKAKVDLAGVNLMTMDFGNAKDEGKSMAATAEAALTAAQKQLGVLYDRAGTHQSDPSLWAKIGATPMIGQNDDEGQVFGLADARTLNAWAVSTGIGRMSMWSANRDKTCGSNYVDTSVVSDACSGVNQGKETFAGLLSKGFDGRIALGEGAVTTAEPTSAAEADDPAHSPYPIWSTSSSYLKGTKVTWHHNVYQAKWWTKGDVPDNPVLNAWETPWELVGPVLPGETPIPQPTLPPGTYPNWSGETAYDKGARILFDGVPFEAKWWTKGDSPEAASANPDSSPWAPLTQDEIDTILGGGTAQK</sequence>
<keyword evidence="1 5" id="KW-0378">Hydrolase</keyword>
<evidence type="ECO:0000313" key="6">
    <source>
        <dbReference type="Proteomes" id="UP000578352"/>
    </source>
</evidence>
<dbReference type="Proteomes" id="UP000578352">
    <property type="component" value="Unassembled WGS sequence"/>
</dbReference>
<organism evidence="5 6">
    <name type="scientific">Leifsonia shinshuensis</name>
    <dbReference type="NCBI Taxonomy" id="150026"/>
    <lineage>
        <taxon>Bacteria</taxon>
        <taxon>Bacillati</taxon>
        <taxon>Actinomycetota</taxon>
        <taxon>Actinomycetes</taxon>
        <taxon>Micrococcales</taxon>
        <taxon>Microbacteriaceae</taxon>
        <taxon>Leifsonia</taxon>
    </lineage>
</organism>
<dbReference type="CDD" id="cd12215">
    <property type="entry name" value="ChiC_BD"/>
    <property type="match status" value="2"/>
</dbReference>
<dbReference type="GO" id="GO:0005576">
    <property type="term" value="C:extracellular region"/>
    <property type="evidence" value="ECO:0007669"/>
    <property type="project" value="InterPro"/>
</dbReference>
<dbReference type="Gene3D" id="3.20.20.80">
    <property type="entry name" value="Glycosidases"/>
    <property type="match status" value="1"/>
</dbReference>
<feature type="transmembrane region" description="Helical" evidence="3">
    <location>
        <begin position="38"/>
        <end position="59"/>
    </location>
</feature>
<accession>A0A853CV14</accession>
<feature type="domain" description="Chitin-binding type-3" evidence="4">
    <location>
        <begin position="411"/>
        <end position="455"/>
    </location>
</feature>
<keyword evidence="5" id="KW-0326">Glycosidase</keyword>
<dbReference type="GO" id="GO:0005975">
    <property type="term" value="P:carbohydrate metabolic process"/>
    <property type="evidence" value="ECO:0007669"/>
    <property type="project" value="InterPro"/>
</dbReference>
<keyword evidence="3" id="KW-0812">Transmembrane</keyword>